<accession>A0A916KQI0</accession>
<protein>
    <submittedName>
        <fullName evidence="1">Uncharacterized protein</fullName>
    </submittedName>
</protein>
<name>A0A916KQI0_9POXV</name>
<dbReference type="Proteomes" id="UP000792671">
    <property type="component" value="Genome"/>
</dbReference>
<dbReference type="KEGG" id="vg:15613755"/>
<dbReference type="GeneID" id="15613755"/>
<organism evidence="1 2">
    <name type="scientific">Mythimna separata entomopoxvirus 'L'</name>
    <dbReference type="NCBI Taxonomy" id="1293572"/>
    <lineage>
        <taxon>Viruses</taxon>
        <taxon>Varidnaviria</taxon>
        <taxon>Bamfordvirae</taxon>
        <taxon>Nucleocytoviricota</taxon>
        <taxon>Pokkesviricetes</taxon>
        <taxon>Chitovirales</taxon>
        <taxon>Poxviridae</taxon>
        <taxon>Entomopoxvirinae</taxon>
        <taxon>Betaentomopoxvirus</taxon>
        <taxon>Betaentomopoxvirus mseparata</taxon>
        <taxon>Mythimna separata entomopoxvirus</taxon>
    </lineage>
</organism>
<gene>
    <name evidence="1" type="ORF">MYSEV_133</name>
</gene>
<dbReference type="EMBL" id="HF679134">
    <property type="protein sequence ID" value="CCU56331.1"/>
    <property type="molecule type" value="Genomic_DNA"/>
</dbReference>
<evidence type="ECO:0000313" key="1">
    <source>
        <dbReference type="EMBL" id="CCU56331.1"/>
    </source>
</evidence>
<proteinExistence type="predicted"/>
<dbReference type="RefSeq" id="YP_008003650.1">
    <property type="nucleotide sequence ID" value="NC_021246.1"/>
</dbReference>
<keyword evidence="2" id="KW-1185">Reference proteome</keyword>
<dbReference type="OrthoDB" id="37530at10239"/>
<reference evidence="1 2" key="1">
    <citation type="journal article" date="2013" name="J. Virol.">
        <title>New Insights into the Evolution of Entomopoxvirinae from the Complete Genome Sequences of Four Entomopoxviruses Infecting Adoxophyes honmai, Choristoneura biennis, Choristoneura rosaceana, and Mythimna separata.</title>
        <authorList>
            <person name="Theze J."/>
            <person name="Takatsuka J."/>
            <person name="Li Z."/>
            <person name="Gallais J."/>
            <person name="Doucet D."/>
            <person name="Arif B."/>
            <person name="Nakai M."/>
            <person name="Herniou E.A."/>
        </authorList>
    </citation>
    <scope>NUCLEOTIDE SEQUENCE [LARGE SCALE GENOMIC DNA]</scope>
</reference>
<evidence type="ECO:0000313" key="2">
    <source>
        <dbReference type="Proteomes" id="UP000792671"/>
    </source>
</evidence>
<sequence>MLNKIKEIIKKYDLNINENFLINTMKYSDNIKFCILIDNYTTYNILVKNKMKLDDTLVLCINMNYCNKTIAEYFNRDIIKLLNDNIYVYFTYNVNLSIYSIIRDNTKEYIKCDIRKVKNSIDLYNDIVELKYKTLIDN</sequence>